<dbReference type="RefSeq" id="WP_133579362.1">
    <property type="nucleotide sequence ID" value="NZ_SNYJ01000003.1"/>
</dbReference>
<dbReference type="AlphaFoldDB" id="A0A4R6U6U6"/>
<dbReference type="PIRSF" id="PIRSF000484">
    <property type="entry name" value="NAPRT"/>
    <property type="match status" value="1"/>
</dbReference>
<gene>
    <name evidence="13" type="ORF">EV213_10364</name>
</gene>
<dbReference type="NCBIfam" id="NF006694">
    <property type="entry name" value="PRK09243.1-1"/>
    <property type="match status" value="1"/>
</dbReference>
<evidence type="ECO:0000256" key="3">
    <source>
        <dbReference type="ARBA" id="ARBA00013236"/>
    </source>
</evidence>
<keyword evidence="13" id="KW-0328">Glycosyltransferase</keyword>
<evidence type="ECO:0000259" key="10">
    <source>
        <dbReference type="Pfam" id="PF04095"/>
    </source>
</evidence>
<dbReference type="EMBL" id="SNYJ01000003">
    <property type="protein sequence ID" value="TDQ41486.1"/>
    <property type="molecule type" value="Genomic_DNA"/>
</dbReference>
<dbReference type="InterPro" id="IPR006405">
    <property type="entry name" value="Nic_PRibTrfase_pncB"/>
</dbReference>
<evidence type="ECO:0000256" key="2">
    <source>
        <dbReference type="ARBA" id="ARBA00010897"/>
    </source>
</evidence>
<keyword evidence="14" id="KW-1185">Reference proteome</keyword>
<feature type="domain" description="Nicotinate/nicotinamide phosphoribosyltransferase" evidence="10">
    <location>
        <begin position="156"/>
        <end position="355"/>
    </location>
</feature>
<dbReference type="OrthoDB" id="9770610at2"/>
<evidence type="ECO:0000256" key="8">
    <source>
        <dbReference type="ARBA" id="ARBA00048668"/>
    </source>
</evidence>
<organism evidence="13 14">
    <name type="scientific">Aureibacillus halotolerans</name>
    <dbReference type="NCBI Taxonomy" id="1508390"/>
    <lineage>
        <taxon>Bacteria</taxon>
        <taxon>Bacillati</taxon>
        <taxon>Bacillota</taxon>
        <taxon>Bacilli</taxon>
        <taxon>Bacillales</taxon>
        <taxon>Bacillaceae</taxon>
        <taxon>Aureibacillus</taxon>
    </lineage>
</organism>
<evidence type="ECO:0000256" key="4">
    <source>
        <dbReference type="ARBA" id="ARBA00022553"/>
    </source>
</evidence>
<comment type="function">
    <text evidence="9">Catalyzes the first step in the biosynthesis of NAD from nicotinic acid, the ATP-dependent synthesis of beta-nicotinate D-ribonucleotide from nicotinate and 5-phospho-D-ribose 1-phosphate.</text>
</comment>
<keyword evidence="7 9" id="KW-0808">Transferase</keyword>
<evidence type="ECO:0000259" key="12">
    <source>
        <dbReference type="Pfam" id="PF17956"/>
    </source>
</evidence>
<dbReference type="FunFam" id="3.20.20.70:FF:000076">
    <property type="entry name" value="Nicotinate phosphoribosyltransferase"/>
    <property type="match status" value="1"/>
</dbReference>
<dbReference type="InterPro" id="IPR036068">
    <property type="entry name" value="Nicotinate_pribotase-like_C"/>
</dbReference>
<dbReference type="NCBIfam" id="NF006695">
    <property type="entry name" value="PRK09243.1-2"/>
    <property type="match status" value="1"/>
</dbReference>
<sequence>MNYGNLTLHTDKYQINQMYAHWKNGTHNRKRVFNAFFRKNPFHNGYAVFAGLERIIEYIEQLRFEEEDIAYLQQQPESYDAAFLDALRSFRFTGTIYSVEEGQIVFPNEPIIRVECRVFEGHMIETALLNFMNYQTLIATKASRIRQIVGENDILLEFGTRRAQEADAAIWGARAAYIAGFHATSNMRAGKLFSIPTAGTHAHAWVQDHESEIEAFKSYMNVFPDNATLLVDTYNTLKSGVPNAIKVAKIMAEKGHRLKAIRLDSGDLATLSKEARRMLDEAGFEDVQISASNDLDEEVILHLKLQDAKITMWGIGTKLITAAESPALGGVYKMVAKETETGYEPVIKISENPEKIPTPGFTTLYRIINNRTGKTEGDYVAMVDENVQQEKLKMFDPSNPYKFKIVKDYTAKELLKPVFIDGSLVYKKKTVEEIRQFHFEQLQSIWEPTLRLLNPQTYFVDLSQKVYDTKMALIDQHAREAEEDN</sequence>
<dbReference type="SUPFAM" id="SSF51690">
    <property type="entry name" value="Nicotinate/Quinolinate PRTase C-terminal domain-like"/>
    <property type="match status" value="1"/>
</dbReference>
<dbReference type="Pfam" id="PF04095">
    <property type="entry name" value="NAPRTase"/>
    <property type="match status" value="1"/>
</dbReference>
<keyword evidence="6 9" id="KW-0662">Pyridine nucleotide biosynthesis</keyword>
<dbReference type="InterPro" id="IPR040727">
    <property type="entry name" value="NAPRTase_N"/>
</dbReference>
<comment type="PTM">
    <text evidence="9">Transiently phosphorylated on a His residue during the reaction cycle. Phosphorylation strongly increases the affinity for substrates and increases the rate of nicotinate D-ribonucleotide production. Dephosphorylation regenerates the low-affinity form of the enzyme, leading to product release.</text>
</comment>
<dbReference type="Gene3D" id="3.20.140.10">
    <property type="entry name" value="nicotinate phosphoribosyltransferase"/>
    <property type="match status" value="1"/>
</dbReference>
<proteinExistence type="inferred from homology"/>
<dbReference type="NCBIfam" id="NF009131">
    <property type="entry name" value="PRK12484.1"/>
    <property type="match status" value="1"/>
</dbReference>
<evidence type="ECO:0000256" key="9">
    <source>
        <dbReference type="RuleBase" id="RU365100"/>
    </source>
</evidence>
<evidence type="ECO:0000256" key="5">
    <source>
        <dbReference type="ARBA" id="ARBA00022598"/>
    </source>
</evidence>
<evidence type="ECO:0000259" key="11">
    <source>
        <dbReference type="Pfam" id="PF17767"/>
    </source>
</evidence>
<comment type="pathway">
    <text evidence="1 9">Cofactor biosynthesis; NAD(+) biosynthesis; nicotinate D-ribonucleotide from nicotinate: step 1/1.</text>
</comment>
<reference evidence="13 14" key="1">
    <citation type="submission" date="2019-03" db="EMBL/GenBank/DDBJ databases">
        <title>Genomic Encyclopedia of Type Strains, Phase IV (KMG-IV): sequencing the most valuable type-strain genomes for metagenomic binning, comparative biology and taxonomic classification.</title>
        <authorList>
            <person name="Goeker M."/>
        </authorList>
    </citation>
    <scope>NUCLEOTIDE SEQUENCE [LARGE SCALE GENOMIC DNA]</scope>
    <source>
        <strain evidence="13 14">DSM 28697</strain>
    </source>
</reference>
<accession>A0A4R6U6U6</accession>
<dbReference type="EC" id="6.3.4.21" evidence="3 9"/>
<dbReference type="InterPro" id="IPR041619">
    <property type="entry name" value="NAPRTase_C"/>
</dbReference>
<dbReference type="PANTHER" id="PTHR11098:SF1">
    <property type="entry name" value="NICOTINATE PHOSPHORIBOSYLTRANSFERASE"/>
    <property type="match status" value="1"/>
</dbReference>
<dbReference type="UniPathway" id="UPA00253">
    <property type="reaction ID" value="UER00457"/>
</dbReference>
<comment type="catalytic activity">
    <reaction evidence="8 9">
        <text>5-phospho-alpha-D-ribose 1-diphosphate + nicotinate + ATP + H2O = nicotinate beta-D-ribonucleotide + ADP + phosphate + diphosphate</text>
        <dbReference type="Rhea" id="RHEA:36163"/>
        <dbReference type="ChEBI" id="CHEBI:15377"/>
        <dbReference type="ChEBI" id="CHEBI:30616"/>
        <dbReference type="ChEBI" id="CHEBI:32544"/>
        <dbReference type="ChEBI" id="CHEBI:33019"/>
        <dbReference type="ChEBI" id="CHEBI:43474"/>
        <dbReference type="ChEBI" id="CHEBI:57502"/>
        <dbReference type="ChEBI" id="CHEBI:58017"/>
        <dbReference type="ChEBI" id="CHEBI:456216"/>
        <dbReference type="EC" id="6.3.4.21"/>
    </reaction>
</comment>
<dbReference type="GO" id="GO:0034355">
    <property type="term" value="P:NAD+ biosynthetic process via the salvage pathway"/>
    <property type="evidence" value="ECO:0007669"/>
    <property type="project" value="TreeGrafter"/>
</dbReference>
<dbReference type="NCBIfam" id="TIGR01513">
    <property type="entry name" value="NAPRTase_put"/>
    <property type="match status" value="1"/>
</dbReference>
<evidence type="ECO:0000313" key="14">
    <source>
        <dbReference type="Proteomes" id="UP000295632"/>
    </source>
</evidence>
<dbReference type="InterPro" id="IPR007229">
    <property type="entry name" value="Nic_PRibTrfase-Fam"/>
</dbReference>
<dbReference type="PANTHER" id="PTHR11098">
    <property type="entry name" value="NICOTINATE PHOSPHORIBOSYLTRANSFERASE"/>
    <property type="match status" value="1"/>
</dbReference>
<dbReference type="Gene3D" id="3.20.20.70">
    <property type="entry name" value="Aldolase class I"/>
    <property type="match status" value="1"/>
</dbReference>
<feature type="domain" description="Nicotinate phosphoribosyltransferase C-terminal" evidence="12">
    <location>
        <begin position="363"/>
        <end position="470"/>
    </location>
</feature>
<protein>
    <recommendedName>
        <fullName evidence="3 9">Nicotinate phosphoribosyltransferase</fullName>
        <ecNumber evidence="3 9">6.3.4.21</ecNumber>
    </recommendedName>
</protein>
<keyword evidence="5 9" id="KW-0436">Ligase</keyword>
<dbReference type="InterPro" id="IPR041525">
    <property type="entry name" value="N/Namide_PRibTrfase"/>
</dbReference>
<evidence type="ECO:0000256" key="1">
    <source>
        <dbReference type="ARBA" id="ARBA00004952"/>
    </source>
</evidence>
<comment type="similarity">
    <text evidence="2 9">Belongs to the NAPRTase family.</text>
</comment>
<keyword evidence="4" id="KW-0597">Phosphoprotein</keyword>
<dbReference type="GO" id="GO:0047280">
    <property type="term" value="F:nicotinamide phosphoribosyltransferase activity"/>
    <property type="evidence" value="ECO:0007669"/>
    <property type="project" value="UniProtKB-ARBA"/>
</dbReference>
<dbReference type="CDD" id="cd01570">
    <property type="entry name" value="NAPRTase_A"/>
    <property type="match status" value="1"/>
</dbReference>
<dbReference type="InterPro" id="IPR013785">
    <property type="entry name" value="Aldolase_TIM"/>
</dbReference>
<dbReference type="Proteomes" id="UP000295632">
    <property type="component" value="Unassembled WGS sequence"/>
</dbReference>
<feature type="domain" description="Nicotinate phosphoribosyltransferase N-terminal" evidence="11">
    <location>
        <begin position="8"/>
        <end position="133"/>
    </location>
</feature>
<evidence type="ECO:0000313" key="13">
    <source>
        <dbReference type="EMBL" id="TDQ41486.1"/>
    </source>
</evidence>
<evidence type="ECO:0000256" key="7">
    <source>
        <dbReference type="ARBA" id="ARBA00022679"/>
    </source>
</evidence>
<dbReference type="Pfam" id="PF17767">
    <property type="entry name" value="NAPRTase_N"/>
    <property type="match status" value="1"/>
</dbReference>
<dbReference type="GO" id="GO:0004516">
    <property type="term" value="F:nicotinate phosphoribosyltransferase activity"/>
    <property type="evidence" value="ECO:0007669"/>
    <property type="project" value="UniProtKB-UniRule"/>
</dbReference>
<evidence type="ECO:0000256" key="6">
    <source>
        <dbReference type="ARBA" id="ARBA00022642"/>
    </source>
</evidence>
<comment type="caution">
    <text evidence="13">The sequence shown here is derived from an EMBL/GenBank/DDBJ whole genome shotgun (WGS) entry which is preliminary data.</text>
</comment>
<name>A0A4R6U6U6_9BACI</name>
<dbReference type="SUPFAM" id="SSF54675">
    <property type="entry name" value="Nicotinate/Quinolinate PRTase N-terminal domain-like"/>
    <property type="match status" value="1"/>
</dbReference>
<dbReference type="GO" id="GO:0005829">
    <property type="term" value="C:cytosol"/>
    <property type="evidence" value="ECO:0007669"/>
    <property type="project" value="TreeGrafter"/>
</dbReference>
<dbReference type="Pfam" id="PF17956">
    <property type="entry name" value="NAPRTase_C"/>
    <property type="match status" value="1"/>
</dbReference>